<protein>
    <submittedName>
        <fullName evidence="2">Uncharacterized protein</fullName>
    </submittedName>
</protein>
<evidence type="ECO:0000313" key="3">
    <source>
        <dbReference type="Proteomes" id="UP000184501"/>
    </source>
</evidence>
<organism evidence="2 3">
    <name type="scientific">Streptoalloteichus hindustanus</name>
    <dbReference type="NCBI Taxonomy" id="2017"/>
    <lineage>
        <taxon>Bacteria</taxon>
        <taxon>Bacillati</taxon>
        <taxon>Actinomycetota</taxon>
        <taxon>Actinomycetes</taxon>
        <taxon>Pseudonocardiales</taxon>
        <taxon>Pseudonocardiaceae</taxon>
        <taxon>Streptoalloteichus</taxon>
    </lineage>
</organism>
<dbReference type="AlphaFoldDB" id="A0A1M5JA65"/>
<dbReference type="EMBL" id="FQVN01000008">
    <property type="protein sequence ID" value="SHG37464.1"/>
    <property type="molecule type" value="Genomic_DNA"/>
</dbReference>
<dbReference type="STRING" id="2017.SAMN05444320_108197"/>
<dbReference type="RefSeq" id="WP_143174351.1">
    <property type="nucleotide sequence ID" value="NZ_FQVN01000008.1"/>
</dbReference>
<feature type="region of interest" description="Disordered" evidence="1">
    <location>
        <begin position="17"/>
        <end position="42"/>
    </location>
</feature>
<sequence>MTSTILMVTTPGYLVPGAAGVNGEPQLTTRGRSQAERREQHARQERFAAIVPTALRSPLAVDADLPSVTVRGSSSALETSP</sequence>
<proteinExistence type="predicted"/>
<evidence type="ECO:0000313" key="2">
    <source>
        <dbReference type="EMBL" id="SHG37464.1"/>
    </source>
</evidence>
<name>A0A1M5JA65_STRHI</name>
<keyword evidence="3" id="KW-1185">Reference proteome</keyword>
<accession>A0A1M5JA65</accession>
<dbReference type="Proteomes" id="UP000184501">
    <property type="component" value="Unassembled WGS sequence"/>
</dbReference>
<gene>
    <name evidence="2" type="ORF">SAMN05444320_108197</name>
</gene>
<feature type="compositionally biased region" description="Basic and acidic residues" evidence="1">
    <location>
        <begin position="33"/>
        <end position="42"/>
    </location>
</feature>
<evidence type="ECO:0000256" key="1">
    <source>
        <dbReference type="SAM" id="MobiDB-lite"/>
    </source>
</evidence>
<reference evidence="2 3" key="1">
    <citation type="submission" date="2016-11" db="EMBL/GenBank/DDBJ databases">
        <authorList>
            <person name="Jaros S."/>
            <person name="Januszkiewicz K."/>
            <person name="Wedrychowicz H."/>
        </authorList>
    </citation>
    <scope>NUCLEOTIDE SEQUENCE [LARGE SCALE GENOMIC DNA]</scope>
    <source>
        <strain evidence="2 3">DSM 44523</strain>
    </source>
</reference>